<dbReference type="Proteomes" id="UP001604336">
    <property type="component" value="Unassembled WGS sequence"/>
</dbReference>
<organism evidence="2 3">
    <name type="scientific">Abeliophyllum distichum</name>
    <dbReference type="NCBI Taxonomy" id="126358"/>
    <lineage>
        <taxon>Eukaryota</taxon>
        <taxon>Viridiplantae</taxon>
        <taxon>Streptophyta</taxon>
        <taxon>Embryophyta</taxon>
        <taxon>Tracheophyta</taxon>
        <taxon>Spermatophyta</taxon>
        <taxon>Magnoliopsida</taxon>
        <taxon>eudicotyledons</taxon>
        <taxon>Gunneridae</taxon>
        <taxon>Pentapetalae</taxon>
        <taxon>asterids</taxon>
        <taxon>lamiids</taxon>
        <taxon>Lamiales</taxon>
        <taxon>Oleaceae</taxon>
        <taxon>Forsythieae</taxon>
        <taxon>Abeliophyllum</taxon>
    </lineage>
</organism>
<accession>A0ABD1V4N1</accession>
<sequence>MVQKTTTALIRSWNDLSVQFVSNFMGARARSTPKKYLPHTEKFLARAKKYISGEKATSDQENEKYGRKDSVKGKERDYKLEKKESPKKTPDFQHLGRTRPIPDWFQGYHILNTSLENVLLQTKGKNILKKSTSMRVNSSELNQKKYCRYHRSVGHDTNDCRYLKSEIESLIRLGHLREFLARPTGGADIHPPHDRTELPLSPPLPLQQGQGEQPRVEIRMIVEESQYLGRIKETTLQTL</sequence>
<evidence type="ECO:0000313" key="2">
    <source>
        <dbReference type="EMBL" id="KAL2532192.1"/>
    </source>
</evidence>
<dbReference type="EMBL" id="JBFOLK010000002">
    <property type="protein sequence ID" value="KAL2532192.1"/>
    <property type="molecule type" value="Genomic_DNA"/>
</dbReference>
<dbReference type="AlphaFoldDB" id="A0ABD1V4N1"/>
<keyword evidence="3" id="KW-1185">Reference proteome</keyword>
<evidence type="ECO:0000256" key="1">
    <source>
        <dbReference type="SAM" id="MobiDB-lite"/>
    </source>
</evidence>
<proteinExistence type="predicted"/>
<protein>
    <submittedName>
        <fullName evidence="2">Uncharacterized protein</fullName>
    </submittedName>
</protein>
<feature type="region of interest" description="Disordered" evidence="1">
    <location>
        <begin position="184"/>
        <end position="213"/>
    </location>
</feature>
<feature type="compositionally biased region" description="Basic and acidic residues" evidence="1">
    <location>
        <begin position="56"/>
        <end position="91"/>
    </location>
</feature>
<name>A0ABD1V4N1_9LAMI</name>
<evidence type="ECO:0000313" key="3">
    <source>
        <dbReference type="Proteomes" id="UP001604336"/>
    </source>
</evidence>
<gene>
    <name evidence="2" type="ORF">Adt_05543</name>
</gene>
<feature type="region of interest" description="Disordered" evidence="1">
    <location>
        <begin position="54"/>
        <end position="96"/>
    </location>
</feature>
<comment type="caution">
    <text evidence="2">The sequence shown here is derived from an EMBL/GenBank/DDBJ whole genome shotgun (WGS) entry which is preliminary data.</text>
</comment>
<reference evidence="3" key="1">
    <citation type="submission" date="2024-07" db="EMBL/GenBank/DDBJ databases">
        <title>Two chromosome-level genome assemblies of Korean endemic species Abeliophyllum distichum and Forsythia ovata (Oleaceae).</title>
        <authorList>
            <person name="Jang H."/>
        </authorList>
    </citation>
    <scope>NUCLEOTIDE SEQUENCE [LARGE SCALE GENOMIC DNA]</scope>
</reference>